<dbReference type="RefSeq" id="WP_138225682.1">
    <property type="nucleotide sequence ID" value="NZ_CP040396.1"/>
</dbReference>
<protein>
    <submittedName>
        <fullName evidence="8">Phage integrase</fullName>
    </submittedName>
</protein>
<evidence type="ECO:0000256" key="3">
    <source>
        <dbReference type="ARBA" id="ARBA00023125"/>
    </source>
</evidence>
<dbReference type="CDD" id="cd01189">
    <property type="entry name" value="INT_ICEBs1_C_like"/>
    <property type="match status" value="1"/>
</dbReference>
<evidence type="ECO:0000256" key="2">
    <source>
        <dbReference type="ARBA" id="ARBA00022908"/>
    </source>
</evidence>
<reference evidence="8 9" key="1">
    <citation type="submission" date="2019-05" db="EMBL/GenBank/DDBJ databases">
        <authorList>
            <person name="Chen C."/>
        </authorList>
    </citation>
    <scope>NUCLEOTIDE SEQUENCE [LARGE SCALE GENOMIC DNA]</scope>
    <source>
        <strain evidence="8 9">HB172198</strain>
    </source>
</reference>
<dbReference type="GO" id="GO:0003677">
    <property type="term" value="F:DNA binding"/>
    <property type="evidence" value="ECO:0007669"/>
    <property type="project" value="UniProtKB-UniRule"/>
</dbReference>
<sequence>MANFKKHKTGWEFRLKYKDPFTQSIKEKSQRGFSTKKEAQLAADEFEKKLLEGYEQTDDVSLASFLEAWLNEYKAGTVRKNTFKLHQNNINNHILKYFQKINLKDIKPIMYQMFLNSLADKNYSKRTVELVHSTMHNAMEKAVYLQKIRKNPCNGVTIKGHRSKSNVQFIESSDIPNFLSAARQYGYIYWIFYKLLIETGMRKGEAAALQWPDIDFKNQAISISKTLDFSTDNRSELFGDPKTFNSKRTIRMSNTLVSDLKYHMTYQNQNKLALKELYRHDLNLVLCRDNGEIMPKSSLFNSFSRILKKVGLPSMPIHALRHTHAVLMLEAGVEMKYIQERLGHGSIQITSDIYAHISKKIEQDSIKKFEEKINFGGIWGADTPK</sequence>
<evidence type="ECO:0000313" key="9">
    <source>
        <dbReference type="Proteomes" id="UP000300879"/>
    </source>
</evidence>
<gene>
    <name evidence="8" type="ORF">E6C60_1982</name>
</gene>
<dbReference type="Gene3D" id="1.10.150.130">
    <property type="match status" value="1"/>
</dbReference>
<dbReference type="InterPro" id="IPR010998">
    <property type="entry name" value="Integrase_recombinase_N"/>
</dbReference>
<dbReference type="PANTHER" id="PTHR30349:SF64">
    <property type="entry name" value="PROPHAGE INTEGRASE INTD-RELATED"/>
    <property type="match status" value="1"/>
</dbReference>
<proteinExistence type="inferred from homology"/>
<evidence type="ECO:0000313" key="8">
    <source>
        <dbReference type="EMBL" id="QCT02697.1"/>
    </source>
</evidence>
<keyword evidence="2" id="KW-0229">DNA integration</keyword>
<dbReference type="Pfam" id="PF00589">
    <property type="entry name" value="Phage_integrase"/>
    <property type="match status" value="1"/>
</dbReference>
<dbReference type="PROSITE" id="PS51900">
    <property type="entry name" value="CB"/>
    <property type="match status" value="1"/>
</dbReference>
<dbReference type="InterPro" id="IPR011010">
    <property type="entry name" value="DNA_brk_join_enz"/>
</dbReference>
<dbReference type="Gene3D" id="1.10.443.10">
    <property type="entry name" value="Intergrase catalytic core"/>
    <property type="match status" value="1"/>
</dbReference>
<dbReference type="InterPro" id="IPR002104">
    <property type="entry name" value="Integrase_catalytic"/>
</dbReference>
<dbReference type="Pfam" id="PF14659">
    <property type="entry name" value="Phage_int_SAM_3"/>
    <property type="match status" value="1"/>
</dbReference>
<dbReference type="AlphaFoldDB" id="A0A4P8XJ90"/>
<dbReference type="GO" id="GO:0006310">
    <property type="term" value="P:DNA recombination"/>
    <property type="evidence" value="ECO:0007669"/>
    <property type="project" value="UniProtKB-KW"/>
</dbReference>
<feature type="domain" description="Tyr recombinase" evidence="6">
    <location>
        <begin position="165"/>
        <end position="368"/>
    </location>
</feature>
<dbReference type="OrthoDB" id="9803188at2"/>
<dbReference type="Pfam" id="PF14657">
    <property type="entry name" value="Arm-DNA-bind_4"/>
    <property type="match status" value="1"/>
</dbReference>
<evidence type="ECO:0000256" key="4">
    <source>
        <dbReference type="ARBA" id="ARBA00023172"/>
    </source>
</evidence>
<organism evidence="8 9">
    <name type="scientific">Paenibacillus algicola</name>
    <dbReference type="NCBI Taxonomy" id="2565926"/>
    <lineage>
        <taxon>Bacteria</taxon>
        <taxon>Bacillati</taxon>
        <taxon>Bacillota</taxon>
        <taxon>Bacilli</taxon>
        <taxon>Bacillales</taxon>
        <taxon>Paenibacillaceae</taxon>
        <taxon>Paenibacillus</taxon>
    </lineage>
</organism>
<evidence type="ECO:0000256" key="5">
    <source>
        <dbReference type="PROSITE-ProRule" id="PRU01248"/>
    </source>
</evidence>
<dbReference type="SUPFAM" id="SSF56349">
    <property type="entry name" value="DNA breaking-rejoining enzymes"/>
    <property type="match status" value="1"/>
</dbReference>
<dbReference type="Proteomes" id="UP000300879">
    <property type="component" value="Chromosome"/>
</dbReference>
<comment type="similarity">
    <text evidence="1">Belongs to the 'phage' integrase family.</text>
</comment>
<dbReference type="InterPro" id="IPR050090">
    <property type="entry name" value="Tyrosine_recombinase_XerCD"/>
</dbReference>
<keyword evidence="3 5" id="KW-0238">DNA-binding</keyword>
<dbReference type="PROSITE" id="PS51898">
    <property type="entry name" value="TYR_RECOMBINASE"/>
    <property type="match status" value="1"/>
</dbReference>
<dbReference type="InterPro" id="IPR044068">
    <property type="entry name" value="CB"/>
</dbReference>
<keyword evidence="4" id="KW-0233">DNA recombination</keyword>
<accession>A0A4P8XJ90</accession>
<name>A0A4P8XJ90_9BACL</name>
<evidence type="ECO:0000259" key="6">
    <source>
        <dbReference type="PROSITE" id="PS51898"/>
    </source>
</evidence>
<dbReference type="GO" id="GO:0015074">
    <property type="term" value="P:DNA integration"/>
    <property type="evidence" value="ECO:0007669"/>
    <property type="project" value="UniProtKB-KW"/>
</dbReference>
<evidence type="ECO:0000256" key="1">
    <source>
        <dbReference type="ARBA" id="ARBA00008857"/>
    </source>
</evidence>
<dbReference type="InterPro" id="IPR004107">
    <property type="entry name" value="Integrase_SAM-like_N"/>
</dbReference>
<keyword evidence="9" id="KW-1185">Reference proteome</keyword>
<dbReference type="EMBL" id="CP040396">
    <property type="protein sequence ID" value="QCT02697.1"/>
    <property type="molecule type" value="Genomic_DNA"/>
</dbReference>
<dbReference type="PANTHER" id="PTHR30349">
    <property type="entry name" value="PHAGE INTEGRASE-RELATED"/>
    <property type="match status" value="1"/>
</dbReference>
<feature type="domain" description="Core-binding (CB)" evidence="7">
    <location>
        <begin position="60"/>
        <end position="143"/>
    </location>
</feature>
<dbReference type="KEGG" id="palo:E6C60_1982"/>
<dbReference type="InterPro" id="IPR013762">
    <property type="entry name" value="Integrase-like_cat_sf"/>
</dbReference>
<dbReference type="InterPro" id="IPR028259">
    <property type="entry name" value="AP2-like_int_N"/>
</dbReference>
<evidence type="ECO:0000259" key="7">
    <source>
        <dbReference type="PROSITE" id="PS51900"/>
    </source>
</evidence>